<evidence type="ECO:0000313" key="1">
    <source>
        <dbReference type="EMBL" id="MDH1341893.1"/>
    </source>
</evidence>
<protein>
    <submittedName>
        <fullName evidence="1">Uncharacterized protein</fullName>
    </submittedName>
</protein>
<gene>
    <name evidence="1" type="ORF">N5J11_22570</name>
</gene>
<comment type="caution">
    <text evidence="1">The sequence shown here is derived from an EMBL/GenBank/DDBJ whole genome shotgun (WGS) entry which is preliminary data.</text>
</comment>
<name>A0AA42QDM7_ECTOL</name>
<reference evidence="1" key="1">
    <citation type="submission" date="2022-09" db="EMBL/GenBank/DDBJ databases">
        <title>Intensive care unit water sources are persistently colonized with multi-drug resistant bacteria and are the site of extensive horizontal gene transfer of antibiotic resistance genes.</title>
        <authorList>
            <person name="Diorio-Toth L."/>
        </authorList>
    </citation>
    <scope>NUCLEOTIDE SEQUENCE</scope>
    <source>
        <strain evidence="1">GD03704</strain>
    </source>
</reference>
<dbReference type="Proteomes" id="UP001161697">
    <property type="component" value="Unassembled WGS sequence"/>
</dbReference>
<dbReference type="AlphaFoldDB" id="A0AA42QDM7"/>
<sequence length="271" mass="29582">MSDHFHNLGQELVALRAESEALRLANNCYRVTLRSVLKDIRDDIARGGMAESWHGVAETIAVVLEQGGQTTRAPETPKGLICTCGLPRSENPHPDAGKPGRYLEVGTQHECIPCTVKSRHEWAQRATKAESQLRAALHSCAKASSAAEVGLIVDEALTANQARRALSPENQRAVPAEPLLAKPHPFDLLAADHKGMRVDYSGLIKQSVGALRRGVKEPGLAEMLRQLQEHMTELGQRWYSGDTSVVDELLQLYAVEDGARDALKKAKGCDK</sequence>
<dbReference type="RefSeq" id="WP_279533538.1">
    <property type="nucleotide sequence ID" value="NZ_CP104579.1"/>
</dbReference>
<evidence type="ECO:0000313" key="2">
    <source>
        <dbReference type="Proteomes" id="UP001161697"/>
    </source>
</evidence>
<dbReference type="EMBL" id="JAOCJE010000002">
    <property type="protein sequence ID" value="MDH1341893.1"/>
    <property type="molecule type" value="Genomic_DNA"/>
</dbReference>
<accession>A0AA42QDM7</accession>
<proteinExistence type="predicted"/>
<organism evidence="1 2">
    <name type="scientific">Ectopseudomonas oleovorans</name>
    <name type="common">Pseudomonas oleovorans</name>
    <dbReference type="NCBI Taxonomy" id="301"/>
    <lineage>
        <taxon>Bacteria</taxon>
        <taxon>Pseudomonadati</taxon>
        <taxon>Pseudomonadota</taxon>
        <taxon>Gammaproteobacteria</taxon>
        <taxon>Pseudomonadales</taxon>
        <taxon>Pseudomonadaceae</taxon>
        <taxon>Ectopseudomonas</taxon>
    </lineage>
</organism>